<comment type="caution">
    <text evidence="1">The sequence shown here is derived from an EMBL/GenBank/DDBJ whole genome shotgun (WGS) entry which is preliminary data.</text>
</comment>
<name>A0A1V3IG54_9PAST</name>
<dbReference type="AlphaFoldDB" id="A0A1V3IG54"/>
<gene>
    <name evidence="1" type="ORF">BKK47_05420</name>
</gene>
<dbReference type="RefSeq" id="WP_077493904.1">
    <property type="nucleotide sequence ID" value="NZ_MLHG01000029.1"/>
</dbReference>
<protein>
    <submittedName>
        <fullName evidence="1">Uncharacterized protein</fullName>
    </submittedName>
</protein>
<organism evidence="1 2">
    <name type="scientific">Rodentibacter mrazii</name>
    <dbReference type="NCBI Taxonomy" id="1908257"/>
    <lineage>
        <taxon>Bacteria</taxon>
        <taxon>Pseudomonadati</taxon>
        <taxon>Pseudomonadota</taxon>
        <taxon>Gammaproteobacteria</taxon>
        <taxon>Pasteurellales</taxon>
        <taxon>Pasteurellaceae</taxon>
        <taxon>Rodentibacter</taxon>
    </lineage>
</organism>
<evidence type="ECO:0000313" key="2">
    <source>
        <dbReference type="Proteomes" id="UP000189426"/>
    </source>
</evidence>
<dbReference type="Proteomes" id="UP000189426">
    <property type="component" value="Unassembled WGS sequence"/>
</dbReference>
<sequence>MNEIYISIAYSFFDELFGKYVYDNFNANSADERLRAIEQVKKYWLLLDSEMREFIVKEATKQARYYHEFKGLLAWIDENRNKRQETPQPLNAFVELPVVDTSRN</sequence>
<keyword evidence="2" id="KW-1185">Reference proteome</keyword>
<proteinExistence type="predicted"/>
<accession>A0A1V3IG54</accession>
<dbReference type="EMBL" id="MLHG01000029">
    <property type="protein sequence ID" value="OOF39975.1"/>
    <property type="molecule type" value="Genomic_DNA"/>
</dbReference>
<reference evidence="1 2" key="1">
    <citation type="submission" date="2016-10" db="EMBL/GenBank/DDBJ databases">
        <title>Rodentibacter gen. nov. and new species.</title>
        <authorList>
            <person name="Christensen H."/>
        </authorList>
    </citation>
    <scope>NUCLEOTIDE SEQUENCE [LARGE SCALE GENOMIC DNA]</scope>
    <source>
        <strain evidence="1 2">Ppn418</strain>
    </source>
</reference>
<evidence type="ECO:0000313" key="1">
    <source>
        <dbReference type="EMBL" id="OOF39975.1"/>
    </source>
</evidence>